<dbReference type="PATRIC" id="fig|1141662.3.peg.401"/>
<dbReference type="OrthoDB" id="9798929at2"/>
<name>K8X4Z3_9GAMM</name>
<keyword evidence="7" id="KW-1185">Reference proteome</keyword>
<protein>
    <submittedName>
        <fullName evidence="6">Restriction modification system DNA specificity subunit</fullName>
    </submittedName>
</protein>
<accession>K8X4Z3</accession>
<dbReference type="Gene3D" id="3.90.220.20">
    <property type="entry name" value="DNA methylase specificity domains"/>
    <property type="match status" value="2"/>
</dbReference>
<dbReference type="AlphaFoldDB" id="K8X4Z3"/>
<evidence type="ECO:0000313" key="6">
    <source>
        <dbReference type="EMBL" id="EKT64752.1"/>
    </source>
</evidence>
<sequence>MSVEVTETGLNLIPAGYKQTEVGVIPEDWEVKQLKDIFTLKNGFSFKGEFFSNKGPIVLTPGNFKLEGGLYFETRNIKRYIASYPKGYEFKKGDLVVVMTDLTPDCNILGKPAFIELEEQVLHNQRIGKITQLAKNWESRFLYYTLLSPVYLSKIKNAATGSTVRHTSPGTIASSWVPEPQKKEQTTIANALSDVDALISELEKLIAKKQAIKTATMQQLLTGRTRLPQFALREDGSKKSTKQSELGEIPEDWEVAPFGNTLAIRHGKNQKAVENPNGTVPIFATGGQIGWADQYLWNKPSVLIGRKGTIDKPRYSDNPFWTVDTLFYSEIKDCANPKFIFYKFCMIDWMQYNEASGVPSLNASTIENVLTSLPLKKEQTAIASILSDMDEEIQSLKQRLSKTRQIKQGMMQELLTGKTRLV</sequence>
<keyword evidence="2" id="KW-0680">Restriction system</keyword>
<gene>
    <name evidence="6" type="ORF">OOA_01972</name>
</gene>
<dbReference type="GO" id="GO:0003677">
    <property type="term" value="F:DNA binding"/>
    <property type="evidence" value="ECO:0007669"/>
    <property type="project" value="UniProtKB-KW"/>
</dbReference>
<dbReference type="HOGENOM" id="CLU_021095_0_1_6"/>
<dbReference type="GO" id="GO:0009307">
    <property type="term" value="P:DNA restriction-modification system"/>
    <property type="evidence" value="ECO:0007669"/>
    <property type="project" value="UniProtKB-KW"/>
</dbReference>
<feature type="coiled-coil region" evidence="4">
    <location>
        <begin position="386"/>
        <end position="413"/>
    </location>
</feature>
<dbReference type="Proteomes" id="UP000009336">
    <property type="component" value="Unassembled WGS sequence"/>
</dbReference>
<keyword evidence="4" id="KW-0175">Coiled coil</keyword>
<evidence type="ECO:0000259" key="5">
    <source>
        <dbReference type="Pfam" id="PF01420"/>
    </source>
</evidence>
<reference evidence="6 7" key="1">
    <citation type="journal article" date="2012" name="BMC Genomics">
        <title>Comparative genomics of bacteria in the genus Providencia isolated from wild Drosophila melanogaster.</title>
        <authorList>
            <person name="Galac M.R."/>
            <person name="Lazzaro B.P."/>
        </authorList>
    </citation>
    <scope>NUCLEOTIDE SEQUENCE [LARGE SCALE GENOMIC DNA]</scope>
    <source>
        <strain evidence="6 7">DSM 19968</strain>
    </source>
</reference>
<evidence type="ECO:0000256" key="3">
    <source>
        <dbReference type="ARBA" id="ARBA00023125"/>
    </source>
</evidence>
<dbReference type="CDD" id="cd17288">
    <property type="entry name" value="RMtype1_S_LlaAI06ORF1089P_TRD1-CR1_like"/>
    <property type="match status" value="1"/>
</dbReference>
<evidence type="ECO:0000313" key="7">
    <source>
        <dbReference type="Proteomes" id="UP000009336"/>
    </source>
</evidence>
<evidence type="ECO:0000256" key="4">
    <source>
        <dbReference type="SAM" id="Coils"/>
    </source>
</evidence>
<comment type="similarity">
    <text evidence="1">Belongs to the type-I restriction system S methylase family.</text>
</comment>
<dbReference type="CDD" id="cd17278">
    <property type="entry name" value="RMtype1_S_LdeBORF1052P-TRD2-CR2"/>
    <property type="match status" value="1"/>
</dbReference>
<dbReference type="eggNOG" id="COG0732">
    <property type="taxonomic scope" value="Bacteria"/>
</dbReference>
<organism evidence="6 7">
    <name type="scientific">Providencia burhodogranariea DSM 19968</name>
    <dbReference type="NCBI Taxonomy" id="1141662"/>
    <lineage>
        <taxon>Bacteria</taxon>
        <taxon>Pseudomonadati</taxon>
        <taxon>Pseudomonadota</taxon>
        <taxon>Gammaproteobacteria</taxon>
        <taxon>Enterobacterales</taxon>
        <taxon>Morganellaceae</taxon>
        <taxon>Providencia</taxon>
    </lineage>
</organism>
<dbReference type="PANTHER" id="PTHR30408:SF12">
    <property type="entry name" value="TYPE I RESTRICTION ENZYME MJAVIII SPECIFICITY SUBUNIT"/>
    <property type="match status" value="1"/>
</dbReference>
<dbReference type="EMBL" id="AKKL01000006">
    <property type="protein sequence ID" value="EKT64752.1"/>
    <property type="molecule type" value="Genomic_DNA"/>
</dbReference>
<evidence type="ECO:0000256" key="1">
    <source>
        <dbReference type="ARBA" id="ARBA00010923"/>
    </source>
</evidence>
<dbReference type="PANTHER" id="PTHR30408">
    <property type="entry name" value="TYPE-1 RESTRICTION ENZYME ECOKI SPECIFICITY PROTEIN"/>
    <property type="match status" value="1"/>
</dbReference>
<comment type="caution">
    <text evidence="6">The sequence shown here is derived from an EMBL/GenBank/DDBJ whole genome shotgun (WGS) entry which is preliminary data.</text>
</comment>
<evidence type="ECO:0000256" key="2">
    <source>
        <dbReference type="ARBA" id="ARBA00022747"/>
    </source>
</evidence>
<dbReference type="InterPro" id="IPR052021">
    <property type="entry name" value="Type-I_RS_S_subunit"/>
</dbReference>
<dbReference type="STRING" id="1141662.OOA_01972"/>
<dbReference type="SUPFAM" id="SSF116734">
    <property type="entry name" value="DNA methylase specificity domain"/>
    <property type="match status" value="2"/>
</dbReference>
<dbReference type="InterPro" id="IPR000055">
    <property type="entry name" value="Restrct_endonuc_typeI_TRD"/>
</dbReference>
<keyword evidence="3" id="KW-0238">DNA-binding</keyword>
<feature type="coiled-coil region" evidence="4">
    <location>
        <begin position="188"/>
        <end position="215"/>
    </location>
</feature>
<dbReference type="Gene3D" id="1.10.287.1120">
    <property type="entry name" value="Bipartite methylase S protein"/>
    <property type="match status" value="2"/>
</dbReference>
<proteinExistence type="inferred from homology"/>
<dbReference type="InterPro" id="IPR044946">
    <property type="entry name" value="Restrct_endonuc_typeI_TRD_sf"/>
</dbReference>
<feature type="domain" description="Type I restriction modification DNA specificity" evidence="5">
    <location>
        <begin position="250"/>
        <end position="400"/>
    </location>
</feature>
<dbReference type="RefSeq" id="WP_008910443.1">
    <property type="nucleotide sequence ID" value="NZ_KB233222.1"/>
</dbReference>
<dbReference type="Pfam" id="PF01420">
    <property type="entry name" value="Methylase_S"/>
    <property type="match status" value="2"/>
</dbReference>
<feature type="domain" description="Type I restriction modification DNA specificity" evidence="5">
    <location>
        <begin position="26"/>
        <end position="212"/>
    </location>
</feature>